<feature type="transmembrane region" description="Helical" evidence="1">
    <location>
        <begin position="77"/>
        <end position="96"/>
    </location>
</feature>
<keyword evidence="1" id="KW-0812">Transmembrane</keyword>
<organism evidence="2 3">
    <name type="scientific">Rhodocytophaga aerolata</name>
    <dbReference type="NCBI Taxonomy" id="455078"/>
    <lineage>
        <taxon>Bacteria</taxon>
        <taxon>Pseudomonadati</taxon>
        <taxon>Bacteroidota</taxon>
        <taxon>Cytophagia</taxon>
        <taxon>Cytophagales</taxon>
        <taxon>Rhodocytophagaceae</taxon>
        <taxon>Rhodocytophaga</taxon>
    </lineage>
</organism>
<dbReference type="Proteomes" id="UP001168528">
    <property type="component" value="Unassembled WGS sequence"/>
</dbReference>
<comment type="caution">
    <text evidence="2">The sequence shown here is derived from an EMBL/GenBank/DDBJ whole genome shotgun (WGS) entry which is preliminary data.</text>
</comment>
<evidence type="ECO:0000313" key="2">
    <source>
        <dbReference type="EMBL" id="MDO1445658.1"/>
    </source>
</evidence>
<accession>A0ABT8R2Z8</accession>
<keyword evidence="1" id="KW-0472">Membrane</keyword>
<feature type="transmembrane region" description="Helical" evidence="1">
    <location>
        <begin position="37"/>
        <end position="65"/>
    </location>
</feature>
<evidence type="ECO:0000313" key="3">
    <source>
        <dbReference type="Proteomes" id="UP001168528"/>
    </source>
</evidence>
<evidence type="ECO:0000256" key="1">
    <source>
        <dbReference type="SAM" id="Phobius"/>
    </source>
</evidence>
<protein>
    <submittedName>
        <fullName evidence="2">Uncharacterized protein</fullName>
    </submittedName>
</protein>
<dbReference type="RefSeq" id="WP_302036460.1">
    <property type="nucleotide sequence ID" value="NZ_JAUKPO010000002.1"/>
</dbReference>
<reference evidence="2" key="1">
    <citation type="submission" date="2023-07" db="EMBL/GenBank/DDBJ databases">
        <title>The genome sequence of Rhodocytophaga aerolata KACC 12507.</title>
        <authorList>
            <person name="Zhang X."/>
        </authorList>
    </citation>
    <scope>NUCLEOTIDE SEQUENCE</scope>
    <source>
        <strain evidence="2">KACC 12507</strain>
    </source>
</reference>
<feature type="transmembrane region" description="Helical" evidence="1">
    <location>
        <begin position="134"/>
        <end position="152"/>
    </location>
</feature>
<sequence length="174" mass="19550">MNTLSTDLLILAITIVCCFLYNFVLYRHPEYASKKGFTYFLVFLAMYPLLNMMAHLIAITTFAVIRIQAGVFQYDMKFYTLIQFGVLLVLINGYLLHAIQQLSRGNKTVYRSVVLACVLQSAIILPLFPFNPISLLPVITSGLLLLTLTFTLKGRRVTPGNSVLMEANKPATYA</sequence>
<gene>
    <name evidence="2" type="ORF">Q0590_05325</name>
</gene>
<name>A0ABT8R2Z8_9BACT</name>
<feature type="transmembrane region" description="Helical" evidence="1">
    <location>
        <begin position="108"/>
        <end position="128"/>
    </location>
</feature>
<keyword evidence="1" id="KW-1133">Transmembrane helix</keyword>
<feature type="transmembrane region" description="Helical" evidence="1">
    <location>
        <begin position="6"/>
        <end position="25"/>
    </location>
</feature>
<proteinExistence type="predicted"/>
<dbReference type="EMBL" id="JAUKPO010000002">
    <property type="protein sequence ID" value="MDO1445658.1"/>
    <property type="molecule type" value="Genomic_DNA"/>
</dbReference>
<keyword evidence="3" id="KW-1185">Reference proteome</keyword>